<dbReference type="InterPro" id="IPR006703">
    <property type="entry name" value="G_AIG1"/>
</dbReference>
<dbReference type="CDD" id="cd00882">
    <property type="entry name" value="Ras_like_GTPase"/>
    <property type="match status" value="1"/>
</dbReference>
<evidence type="ECO:0000256" key="1">
    <source>
        <dbReference type="ARBA" id="ARBA00008535"/>
    </source>
</evidence>
<sequence length="510" mass="58740">MFNRSKPLLNLVLCGRRGAGKTSAVNAILGQKRFDPPSNSSECVKHQGEVCGRWVSLVELPALYGKPQEAVMEESLRCISLCDPEGVHAFILVLPVAPLTDEDKGELKTIQDAFSSRVNDFTMILFTVDSDSTDPAVLNFVGQDKDIQKLCNEEMQSPDCLRIVLIGKTGCGKSSSGNTILGRDIFLSSPFQKSVTKRCQKEQGDVDGYPVVVVDTPGLFDNSLTHEEINEEMVKCVSLLAPGPHVFLLVLQIGRLTAEEKETLELIKKVFGKNSEKFTIVLFTKGDTLEHAKVSVEEYIEKSDDSFKKLISDCGGRYHVFNNYKQNCTQVTELITKIDTMVKENGGNCFTNEMLQEAETAIQKEMQRILKEKEEEMQRQKEELERTYEEKIQRKREQEELQRREWEQRIQELEGKLRSEEERIKREQEEKLKELEDNYQKQTENMQEDMGKFKEEARKKAEEFNEFREKKEKGFAELIQKHIDDIKKLKQQHEKDMQDKKGEYERLKDL</sequence>
<comment type="similarity">
    <text evidence="1">Belongs to the TRAFAC class TrmE-Era-EngA-EngB-Septin-like GTPase superfamily. AIG1/Toc34/Toc159-like paraseptin GTPase family. IAN subfamily.</text>
</comment>
<feature type="non-terminal residue" evidence="7">
    <location>
        <position position="510"/>
    </location>
</feature>
<feature type="domain" description="AIG1-type G" evidence="5">
    <location>
        <begin position="158"/>
        <end position="359"/>
    </location>
</feature>
<dbReference type="PANTHER" id="PTHR10903:SF188">
    <property type="entry name" value="GTPASE IMAP FAMILY MEMBER 2-LIKE-RELATED"/>
    <property type="match status" value="1"/>
</dbReference>
<accession>A0A9Y6J5X1</accession>
<evidence type="ECO:0000256" key="4">
    <source>
        <dbReference type="SAM" id="MobiDB-lite"/>
    </source>
</evidence>
<keyword evidence="3" id="KW-0342">GTP-binding</keyword>
<dbReference type="PANTHER" id="PTHR10903">
    <property type="entry name" value="GTPASE, IMAP FAMILY MEMBER-RELATED"/>
    <property type="match status" value="1"/>
</dbReference>
<gene>
    <name evidence="7" type="primary">LOC102198888</name>
</gene>
<evidence type="ECO:0000313" key="7">
    <source>
        <dbReference type="RefSeq" id="XP_013763566.1"/>
    </source>
</evidence>
<keyword evidence="6" id="KW-1185">Reference proteome</keyword>
<reference evidence="7" key="1">
    <citation type="submission" date="2025-08" db="UniProtKB">
        <authorList>
            <consortium name="RefSeq"/>
        </authorList>
    </citation>
    <scope>IDENTIFICATION</scope>
</reference>
<name>A0A9Y6J5X1_9CICH</name>
<dbReference type="CDD" id="cd01852">
    <property type="entry name" value="AIG1"/>
    <property type="match status" value="1"/>
</dbReference>
<dbReference type="RefSeq" id="XP_013763566.1">
    <property type="nucleotide sequence ID" value="XM_013908112.1"/>
</dbReference>
<dbReference type="SUPFAM" id="SSF52540">
    <property type="entry name" value="P-loop containing nucleoside triphosphate hydrolases"/>
    <property type="match status" value="2"/>
</dbReference>
<dbReference type="GeneID" id="102198888"/>
<dbReference type="Gene3D" id="3.40.50.300">
    <property type="entry name" value="P-loop containing nucleotide triphosphate hydrolases"/>
    <property type="match status" value="2"/>
</dbReference>
<dbReference type="AlphaFoldDB" id="A0A9Y6J5X1"/>
<dbReference type="InterPro" id="IPR045058">
    <property type="entry name" value="GIMA/IAN/Toc"/>
</dbReference>
<organism evidence="6 7">
    <name type="scientific">Pundamilia nyererei</name>
    <dbReference type="NCBI Taxonomy" id="303518"/>
    <lineage>
        <taxon>Eukaryota</taxon>
        <taxon>Metazoa</taxon>
        <taxon>Chordata</taxon>
        <taxon>Craniata</taxon>
        <taxon>Vertebrata</taxon>
        <taxon>Euteleostomi</taxon>
        <taxon>Actinopterygii</taxon>
        <taxon>Neopterygii</taxon>
        <taxon>Teleostei</taxon>
        <taxon>Neoteleostei</taxon>
        <taxon>Acanthomorphata</taxon>
        <taxon>Ovalentaria</taxon>
        <taxon>Cichlomorphae</taxon>
        <taxon>Cichliformes</taxon>
        <taxon>Cichlidae</taxon>
        <taxon>African cichlids</taxon>
        <taxon>Pseudocrenilabrinae</taxon>
        <taxon>Haplochromini</taxon>
        <taxon>Pundamilia</taxon>
    </lineage>
</organism>
<evidence type="ECO:0000256" key="2">
    <source>
        <dbReference type="ARBA" id="ARBA00022741"/>
    </source>
</evidence>
<keyword evidence="2" id="KW-0547">Nucleotide-binding</keyword>
<dbReference type="FunFam" id="3.40.50.300:FF:000366">
    <property type="entry name" value="GTPase, IMAP family member 2"/>
    <property type="match status" value="1"/>
</dbReference>
<dbReference type="GO" id="GO:0005525">
    <property type="term" value="F:GTP binding"/>
    <property type="evidence" value="ECO:0007669"/>
    <property type="project" value="UniProtKB-KW"/>
</dbReference>
<evidence type="ECO:0000313" key="6">
    <source>
        <dbReference type="Proteomes" id="UP000695023"/>
    </source>
</evidence>
<feature type="region of interest" description="Disordered" evidence="4">
    <location>
        <begin position="489"/>
        <end position="510"/>
    </location>
</feature>
<evidence type="ECO:0000259" key="5">
    <source>
        <dbReference type="PROSITE" id="PS51720"/>
    </source>
</evidence>
<protein>
    <submittedName>
        <fullName evidence="7">GTPase IMAP family member 4-like</fullName>
    </submittedName>
</protein>
<dbReference type="PROSITE" id="PS51720">
    <property type="entry name" value="G_AIG1"/>
    <property type="match status" value="1"/>
</dbReference>
<proteinExistence type="inferred from homology"/>
<dbReference type="Pfam" id="PF04548">
    <property type="entry name" value="AIG1"/>
    <property type="match status" value="2"/>
</dbReference>
<evidence type="ECO:0000256" key="3">
    <source>
        <dbReference type="ARBA" id="ARBA00023134"/>
    </source>
</evidence>
<dbReference type="Proteomes" id="UP000695023">
    <property type="component" value="Unplaced"/>
</dbReference>
<dbReference type="InterPro" id="IPR027417">
    <property type="entry name" value="P-loop_NTPase"/>
</dbReference>